<evidence type="ECO:0000313" key="2">
    <source>
        <dbReference type="EMBL" id="GAO38732.1"/>
    </source>
</evidence>
<dbReference type="InterPro" id="IPR029063">
    <property type="entry name" value="SAM-dependent_MTases_sf"/>
</dbReference>
<dbReference type="Pfam" id="PF08242">
    <property type="entry name" value="Methyltransf_12"/>
    <property type="match status" value="1"/>
</dbReference>
<comment type="caution">
    <text evidence="2">The sequence shown here is derived from an EMBL/GenBank/DDBJ whole genome shotgun (WGS) entry which is preliminary data.</text>
</comment>
<dbReference type="SUPFAM" id="SSF53335">
    <property type="entry name" value="S-adenosyl-L-methionine-dependent methyltransferases"/>
    <property type="match status" value="1"/>
</dbReference>
<evidence type="ECO:0000313" key="3">
    <source>
        <dbReference type="Proteomes" id="UP000033202"/>
    </source>
</evidence>
<dbReference type="PANTHER" id="PTHR43861">
    <property type="entry name" value="TRANS-ACONITATE 2-METHYLTRANSFERASE-RELATED"/>
    <property type="match status" value="1"/>
</dbReference>
<keyword evidence="3" id="KW-1185">Reference proteome</keyword>
<reference evidence="2 3" key="1">
    <citation type="submission" date="2015-04" db="EMBL/GenBank/DDBJ databases">
        <title>Whole genome shotgun sequence of Sphingomonas changbaiensis NBRC 104936.</title>
        <authorList>
            <person name="Katano-Makiyama Y."/>
            <person name="Hosoyama A."/>
            <person name="Hashimoto M."/>
            <person name="Noguchi M."/>
            <person name="Tsuchikane K."/>
            <person name="Ohji S."/>
            <person name="Yamazoe A."/>
            <person name="Ichikawa N."/>
            <person name="Kimura A."/>
            <person name="Fujita N."/>
        </authorList>
    </citation>
    <scope>NUCLEOTIDE SEQUENCE [LARGE SCALE GENOMIC DNA]</scope>
    <source>
        <strain evidence="2 3">NBRC 104936</strain>
    </source>
</reference>
<dbReference type="PANTHER" id="PTHR43861:SF1">
    <property type="entry name" value="TRANS-ACONITATE 2-METHYLTRANSFERASE"/>
    <property type="match status" value="1"/>
</dbReference>
<proteinExistence type="predicted"/>
<name>A0A0E9MLQ8_9SPHN</name>
<accession>A0A0E9MLQ8</accession>
<dbReference type="CDD" id="cd02440">
    <property type="entry name" value="AdoMet_MTases"/>
    <property type="match status" value="1"/>
</dbReference>
<evidence type="ECO:0000259" key="1">
    <source>
        <dbReference type="Pfam" id="PF08242"/>
    </source>
</evidence>
<dbReference type="STRING" id="1219043.SCH01S_19_00360"/>
<dbReference type="EMBL" id="BBWU01000019">
    <property type="protein sequence ID" value="GAO38732.1"/>
    <property type="molecule type" value="Genomic_DNA"/>
</dbReference>
<sequence>MGNLSGYPETQALVRDVLDVWPDHEDYLARSMGARSDGQMATTEEVAAATRRLIAGRERHFAEGYKWTCDQLRQEELFFHREGRYRLATFADAEAEVYSRPEYMEPYVSGLLLTQALWYNHLGTFDMFLDRVLRPTREPFDYLEIGPGHGLAVFFAAQHPHVRSVAAWDVSATSLAETRKALDTLGVSKPVDLTEVDILSAAEPDQQYDLIVISEVLEHLEQPQTAVRFLKTALKPGGRLFVNVPINSPSPDHIYLFSTPDEVSALVEAAGLTIEASELYATQARPIEKAIKNRISVSVGLTARAA</sequence>
<dbReference type="InterPro" id="IPR013217">
    <property type="entry name" value="Methyltransf_12"/>
</dbReference>
<protein>
    <recommendedName>
        <fullName evidence="1">Methyltransferase type 12 domain-containing protein</fullName>
    </recommendedName>
</protein>
<gene>
    <name evidence="2" type="ORF">SCH01S_19_00360</name>
</gene>
<organism evidence="2 3">
    <name type="scientific">Sphingomonas changbaiensis NBRC 104936</name>
    <dbReference type="NCBI Taxonomy" id="1219043"/>
    <lineage>
        <taxon>Bacteria</taxon>
        <taxon>Pseudomonadati</taxon>
        <taxon>Pseudomonadota</taxon>
        <taxon>Alphaproteobacteria</taxon>
        <taxon>Sphingomonadales</taxon>
        <taxon>Sphingomonadaceae</taxon>
        <taxon>Sphingomonas</taxon>
    </lineage>
</organism>
<dbReference type="AlphaFoldDB" id="A0A0E9MLQ8"/>
<feature type="domain" description="Methyltransferase type 12" evidence="1">
    <location>
        <begin position="143"/>
        <end position="240"/>
    </location>
</feature>
<dbReference type="Proteomes" id="UP000033202">
    <property type="component" value="Unassembled WGS sequence"/>
</dbReference>
<dbReference type="Gene3D" id="3.40.50.150">
    <property type="entry name" value="Vaccinia Virus protein VP39"/>
    <property type="match status" value="1"/>
</dbReference>